<dbReference type="GO" id="GO:0032259">
    <property type="term" value="P:methylation"/>
    <property type="evidence" value="ECO:0007669"/>
    <property type="project" value="UniProtKB-KW"/>
</dbReference>
<dbReference type="Proteomes" id="UP000447873">
    <property type="component" value="Unassembled WGS sequence"/>
</dbReference>
<dbReference type="PANTHER" id="PTHR43397">
    <property type="entry name" value="ERGOTHIONEINE BIOSYNTHESIS PROTEIN 1"/>
    <property type="match status" value="1"/>
</dbReference>
<name>A0A8H3V4A3_VENIN</name>
<dbReference type="Pfam" id="PF10017">
    <property type="entry name" value="Methyltransf_33"/>
    <property type="match status" value="1"/>
</dbReference>
<dbReference type="GO" id="GO:0008168">
    <property type="term" value="F:methyltransferase activity"/>
    <property type="evidence" value="ECO:0007669"/>
    <property type="project" value="UniProtKB-KW"/>
</dbReference>
<dbReference type="EMBL" id="WNWS01000103">
    <property type="protein sequence ID" value="KAE9980463.1"/>
    <property type="molecule type" value="Genomic_DNA"/>
</dbReference>
<proteinExistence type="predicted"/>
<reference evidence="5 6" key="1">
    <citation type="submission" date="2018-12" db="EMBL/GenBank/DDBJ databases">
        <title>Venturia inaequalis Genome Resource.</title>
        <authorList>
            <person name="Lichtner F.J."/>
        </authorList>
    </citation>
    <scope>NUCLEOTIDE SEQUENCE [LARGE SCALE GENOMIC DNA]</scope>
    <source>
        <strain evidence="5 6">120213</strain>
        <strain evidence="4 7">DMI_063113</strain>
    </source>
</reference>
<keyword evidence="2" id="KW-0808">Transferase</keyword>
<dbReference type="EMBL" id="WNWR01000506">
    <property type="protein sequence ID" value="KAE9976164.1"/>
    <property type="molecule type" value="Genomic_DNA"/>
</dbReference>
<evidence type="ECO:0000256" key="1">
    <source>
        <dbReference type="ARBA" id="ARBA00022603"/>
    </source>
</evidence>
<keyword evidence="1" id="KW-0489">Methyltransferase</keyword>
<dbReference type="AlphaFoldDB" id="A0A8H3V4A3"/>
<evidence type="ECO:0000259" key="3">
    <source>
        <dbReference type="Pfam" id="PF10017"/>
    </source>
</evidence>
<evidence type="ECO:0000313" key="5">
    <source>
        <dbReference type="EMBL" id="KAE9980463.1"/>
    </source>
</evidence>
<dbReference type="InterPro" id="IPR019257">
    <property type="entry name" value="MeTrfase_dom"/>
</dbReference>
<feature type="domain" description="Histidine-specific methyltransferase SAM-dependent" evidence="3">
    <location>
        <begin position="1"/>
        <end position="166"/>
    </location>
</feature>
<gene>
    <name evidence="4" type="ORF">EG327_008213</name>
    <name evidence="5" type="ORF">EG328_000282</name>
</gene>
<evidence type="ECO:0000256" key="2">
    <source>
        <dbReference type="ARBA" id="ARBA00022679"/>
    </source>
</evidence>
<dbReference type="PANTHER" id="PTHR43397:SF1">
    <property type="entry name" value="ERGOTHIONEINE BIOSYNTHESIS PROTEIN 1"/>
    <property type="match status" value="1"/>
</dbReference>
<dbReference type="InterPro" id="IPR029063">
    <property type="entry name" value="SAM-dependent_MTases_sf"/>
</dbReference>
<dbReference type="Proteomes" id="UP000490939">
    <property type="component" value="Unassembled WGS sequence"/>
</dbReference>
<dbReference type="Gene3D" id="3.40.50.150">
    <property type="entry name" value="Vaccinia Virus protein VP39"/>
    <property type="match status" value="1"/>
</dbReference>
<comment type="caution">
    <text evidence="5">The sequence shown here is derived from an EMBL/GenBank/DDBJ whole genome shotgun (WGS) entry which is preliminary data.</text>
</comment>
<accession>A0A8H3V4A3</accession>
<protein>
    <recommendedName>
        <fullName evidence="3">Histidine-specific methyltransferase SAM-dependent domain-containing protein</fullName>
    </recommendedName>
</protein>
<evidence type="ECO:0000313" key="4">
    <source>
        <dbReference type="EMBL" id="KAE9976164.1"/>
    </source>
</evidence>
<organism evidence="5 6">
    <name type="scientific">Venturia inaequalis</name>
    <name type="common">Apple scab fungus</name>
    <dbReference type="NCBI Taxonomy" id="5025"/>
    <lineage>
        <taxon>Eukaryota</taxon>
        <taxon>Fungi</taxon>
        <taxon>Dikarya</taxon>
        <taxon>Ascomycota</taxon>
        <taxon>Pezizomycotina</taxon>
        <taxon>Dothideomycetes</taxon>
        <taxon>Pleosporomycetidae</taxon>
        <taxon>Venturiales</taxon>
        <taxon>Venturiaceae</taxon>
        <taxon>Venturia</taxon>
    </lineage>
</organism>
<sequence length="173" mass="19861">MFLWLGSTLFRGTRDEALASLKSWTGILRPDDVMLVGADGHSAPKYHDKIWESYHADEDAWQALWDNGFQIANRVVGETWFRSADWKLDAVIDTEPVVRHRSRFLAQRDVVLGTSGIKFNRGDELVWLEPHKFNRSSVHELCALAGLQVDETWQSKDSEMYQYLIRLATPPDA</sequence>
<evidence type="ECO:0000313" key="6">
    <source>
        <dbReference type="Proteomes" id="UP000447873"/>
    </source>
</evidence>
<dbReference type="InterPro" id="IPR051128">
    <property type="entry name" value="EgtD_Methyltrsf_superfamily"/>
</dbReference>
<keyword evidence="7" id="KW-1185">Reference proteome</keyword>
<evidence type="ECO:0000313" key="7">
    <source>
        <dbReference type="Proteomes" id="UP000490939"/>
    </source>
</evidence>